<dbReference type="SUPFAM" id="SSF53448">
    <property type="entry name" value="Nucleotide-diphospho-sugar transferases"/>
    <property type="match status" value="1"/>
</dbReference>
<evidence type="ECO:0000313" key="3">
    <source>
        <dbReference type="Proteomes" id="UP001527882"/>
    </source>
</evidence>
<dbReference type="EMBL" id="JAQAGZ010000010">
    <property type="protein sequence ID" value="MCZ8513946.1"/>
    <property type="molecule type" value="Genomic_DNA"/>
</dbReference>
<accession>A0ABT4QAS8</accession>
<comment type="caution">
    <text evidence="2">The sequence shown here is derived from an EMBL/GenBank/DDBJ whole genome shotgun (WGS) entry which is preliminary data.</text>
</comment>
<evidence type="ECO:0000259" key="1">
    <source>
        <dbReference type="Pfam" id="PF00535"/>
    </source>
</evidence>
<gene>
    <name evidence="2" type="ORF">O9H85_16265</name>
</gene>
<dbReference type="PANTHER" id="PTHR43685">
    <property type="entry name" value="GLYCOSYLTRANSFERASE"/>
    <property type="match status" value="1"/>
</dbReference>
<proteinExistence type="predicted"/>
<dbReference type="CDD" id="cd00761">
    <property type="entry name" value="Glyco_tranf_GTA_type"/>
    <property type="match status" value="1"/>
</dbReference>
<dbReference type="Pfam" id="PF00535">
    <property type="entry name" value="Glycos_transf_2"/>
    <property type="match status" value="1"/>
</dbReference>
<reference evidence="2 3" key="1">
    <citation type="submission" date="2022-12" db="EMBL/GenBank/DDBJ databases">
        <title>Draft genome sequence of Paenibacillus sp. dW9.</title>
        <authorList>
            <person name="Choi E.-W."/>
            <person name="Kim D.-U."/>
        </authorList>
    </citation>
    <scope>NUCLEOTIDE SEQUENCE [LARGE SCALE GENOMIC DNA]</scope>
    <source>
        <strain evidence="3">dW9</strain>
    </source>
</reference>
<dbReference type="InterPro" id="IPR029044">
    <property type="entry name" value="Nucleotide-diphossugar_trans"/>
</dbReference>
<dbReference type="InterPro" id="IPR050834">
    <property type="entry name" value="Glycosyltransf_2"/>
</dbReference>
<name>A0ABT4QAS8_9BACL</name>
<dbReference type="Gene3D" id="3.90.550.10">
    <property type="entry name" value="Spore Coat Polysaccharide Biosynthesis Protein SpsA, Chain A"/>
    <property type="match status" value="1"/>
</dbReference>
<feature type="domain" description="Glycosyltransferase 2-like" evidence="1">
    <location>
        <begin position="6"/>
        <end position="126"/>
    </location>
</feature>
<dbReference type="Proteomes" id="UP001527882">
    <property type="component" value="Unassembled WGS sequence"/>
</dbReference>
<sequence>MNGISIITCTNRAAYINNLFRNYDRQKWRKKELIIILNNDNMNIEEYKETASRYKNTFVYRLPEKTSLGKCLNFGVKNARHRFVAKFDDDDYYAPSYLKETMKTFRKTKADIVGKRAHFLWLSGNKVLILRHKGSENKFVKIVPGATLVIKKSVFKRVRFPNINKGEDDIFCRRCRAKGFKIYSGGKYNFAALRRKNSRGHTWIISEKKLLRGRAEIFRKVKNYKKFVSR</sequence>
<organism evidence="2 3">
    <name type="scientific">Paenibacillus gyeongsangnamensis</name>
    <dbReference type="NCBI Taxonomy" id="3388067"/>
    <lineage>
        <taxon>Bacteria</taxon>
        <taxon>Bacillati</taxon>
        <taxon>Bacillota</taxon>
        <taxon>Bacilli</taxon>
        <taxon>Bacillales</taxon>
        <taxon>Paenibacillaceae</taxon>
        <taxon>Paenibacillus</taxon>
    </lineage>
</organism>
<dbReference type="PANTHER" id="PTHR43685:SF2">
    <property type="entry name" value="GLYCOSYLTRANSFERASE 2-LIKE DOMAIN-CONTAINING PROTEIN"/>
    <property type="match status" value="1"/>
</dbReference>
<dbReference type="RefSeq" id="WP_269882469.1">
    <property type="nucleotide sequence ID" value="NZ_JAQAGZ010000010.1"/>
</dbReference>
<evidence type="ECO:0000313" key="2">
    <source>
        <dbReference type="EMBL" id="MCZ8513946.1"/>
    </source>
</evidence>
<dbReference type="InterPro" id="IPR001173">
    <property type="entry name" value="Glyco_trans_2-like"/>
</dbReference>
<protein>
    <submittedName>
        <fullName evidence="2">Glycosyltransferase family A protein</fullName>
    </submittedName>
</protein>
<keyword evidence="3" id="KW-1185">Reference proteome</keyword>